<dbReference type="PIRSF" id="PIRSF028696">
    <property type="entry name" value="UCP028696"/>
    <property type="match status" value="1"/>
</dbReference>
<organism evidence="2 3">
    <name type="scientific">Photobacterium gaetbulicola Gung47</name>
    <dbReference type="NCBI Taxonomy" id="658445"/>
    <lineage>
        <taxon>Bacteria</taxon>
        <taxon>Pseudomonadati</taxon>
        <taxon>Pseudomonadota</taxon>
        <taxon>Gammaproteobacteria</taxon>
        <taxon>Vibrionales</taxon>
        <taxon>Vibrionaceae</taxon>
        <taxon>Photobacterium</taxon>
    </lineage>
</organism>
<accession>A0A0C5WBE1</accession>
<reference evidence="2 3" key="1">
    <citation type="submission" date="2013-05" db="EMBL/GenBank/DDBJ databases">
        <title>Complete genome sequence of the lipase-producing bacterium Photobacterium gaetbulicola Gung47.</title>
        <authorList>
            <person name="Kim Y.-O."/>
        </authorList>
    </citation>
    <scope>NUCLEOTIDE SEQUENCE [LARGE SCALE GENOMIC DNA]</scope>
    <source>
        <strain evidence="2 3">Gung47</strain>
    </source>
</reference>
<dbReference type="HOGENOM" id="CLU_065518_1_0_6"/>
<dbReference type="KEGG" id="pgb:H744_2c2268"/>
<evidence type="ECO:0000313" key="2">
    <source>
        <dbReference type="EMBL" id="AJR08931.1"/>
    </source>
</evidence>
<dbReference type="SUPFAM" id="SSF56935">
    <property type="entry name" value="Porins"/>
    <property type="match status" value="1"/>
</dbReference>
<dbReference type="Proteomes" id="UP000032303">
    <property type="component" value="Chromosome 2"/>
</dbReference>
<evidence type="ECO:0000313" key="3">
    <source>
        <dbReference type="Proteomes" id="UP000032303"/>
    </source>
</evidence>
<name>A0A0C5WBE1_9GAMM</name>
<keyword evidence="1" id="KW-0732">Signal</keyword>
<feature type="signal peptide" evidence="1">
    <location>
        <begin position="1"/>
        <end position="24"/>
    </location>
</feature>
<dbReference type="InterPro" id="IPR016896">
    <property type="entry name" value="DUF2860"/>
</dbReference>
<evidence type="ECO:0000256" key="1">
    <source>
        <dbReference type="SAM" id="SignalP"/>
    </source>
</evidence>
<gene>
    <name evidence="2" type="ORF">H744_2c2268</name>
</gene>
<dbReference type="OrthoDB" id="6199337at2"/>
<proteinExistence type="predicted"/>
<dbReference type="AlphaFoldDB" id="A0A0C5WBE1"/>
<dbReference type="PATRIC" id="fig|658445.3.peg.4260"/>
<dbReference type="STRING" id="658445.H744_2c2268"/>
<sequence>MINRHFNALFLFIPAVCIPNQAQANPPQPWSAGFNADISLLMGYSESRSPFNTDNNSAIGDYGKAESQSDALIAPLGTISYTNDALNKQFYFGTSRSDLAFGRFHIELGYKHKLDDNGTLILSYVPGLLTAETWQDPYLLDQARAKTDSKIRGVRFQYNQILGSHFSLELAGGNQDIDHENSGASQSKLTDTQKQSLDRQSDIYFAQLSHLLPINRAQALRSAIRYTRDDAQGSAMASDNYGVELSLVHHFNKANFALTASYNYVEFDATNPIFERTQQDDRWGVFLAAQYNEPMDWKNWNLVSLIGYNQSNSNITFYDEDSLLFTVGMNYRF</sequence>
<dbReference type="EMBL" id="CP005974">
    <property type="protein sequence ID" value="AJR08931.1"/>
    <property type="molecule type" value="Genomic_DNA"/>
</dbReference>
<protein>
    <submittedName>
        <fullName evidence="2">Putative periplasmic protein</fullName>
    </submittedName>
</protein>
<keyword evidence="3" id="KW-1185">Reference proteome</keyword>
<dbReference type="Pfam" id="PF11059">
    <property type="entry name" value="DUF2860"/>
    <property type="match status" value="1"/>
</dbReference>
<feature type="chain" id="PRO_5002184202" evidence="1">
    <location>
        <begin position="25"/>
        <end position="333"/>
    </location>
</feature>